<sequence>MAECFLGLDIGSVSIKLALLEGDTLTAKAYLKNQGLISTVQQGLKQMPKVKVNGVGVCGSGSEFVSQLVGGDYIDSEVISHMVATLKNYPGARTIMDVGGEDSKLMLVNNGVLTDFQMNSTCGARSGAMLETIAGRLGYKIEDVG</sequence>
<dbReference type="Pfam" id="PF01869">
    <property type="entry name" value="BcrAD_BadFG"/>
    <property type="match status" value="1"/>
</dbReference>
<protein>
    <recommendedName>
        <fullName evidence="1">ATPase BadF/BadG/BcrA/BcrD type domain-containing protein</fullName>
    </recommendedName>
</protein>
<feature type="domain" description="ATPase BadF/BadG/BcrA/BcrD type" evidence="1">
    <location>
        <begin position="6"/>
        <end position="144"/>
    </location>
</feature>
<dbReference type="SUPFAM" id="SSF53067">
    <property type="entry name" value="Actin-like ATPase domain"/>
    <property type="match status" value="1"/>
</dbReference>
<dbReference type="PANTHER" id="PTHR32329">
    <property type="entry name" value="BIFUNCTIONAL PROTEIN [INCLUDES 2-HYDROXYACYL-COA DEHYDRATASE (N-TER) AND ITS ACTIVATOR DOMAIN (C_TERM)-RELATED"/>
    <property type="match status" value="1"/>
</dbReference>
<comment type="caution">
    <text evidence="2">The sequence shown here is derived from an EMBL/GenBank/DDBJ whole genome shotgun (WGS) entry which is preliminary data.</text>
</comment>
<gene>
    <name evidence="2" type="ORF">S12H4_06038</name>
</gene>
<dbReference type="InterPro" id="IPR051805">
    <property type="entry name" value="Dehydratase_Activator_Redct"/>
</dbReference>
<dbReference type="InterPro" id="IPR043129">
    <property type="entry name" value="ATPase_NBD"/>
</dbReference>
<dbReference type="AlphaFoldDB" id="X1QFU4"/>
<dbReference type="PANTHER" id="PTHR32329:SF7">
    <property type="entry name" value="ACTIVATOR OF 2-HYDROXYACYL-COA-HYDRATASE"/>
    <property type="match status" value="1"/>
</dbReference>
<dbReference type="EMBL" id="BARW01002070">
    <property type="protein sequence ID" value="GAI67063.1"/>
    <property type="molecule type" value="Genomic_DNA"/>
</dbReference>
<dbReference type="InterPro" id="IPR002731">
    <property type="entry name" value="ATPase_BadF"/>
</dbReference>
<proteinExistence type="predicted"/>
<evidence type="ECO:0000313" key="2">
    <source>
        <dbReference type="EMBL" id="GAI67063.1"/>
    </source>
</evidence>
<feature type="non-terminal residue" evidence="2">
    <location>
        <position position="145"/>
    </location>
</feature>
<reference evidence="2" key="1">
    <citation type="journal article" date="2014" name="Front. Microbiol.">
        <title>High frequency of phylogenetically diverse reductive dehalogenase-homologous genes in deep subseafloor sedimentary metagenomes.</title>
        <authorList>
            <person name="Kawai M."/>
            <person name="Futagami T."/>
            <person name="Toyoda A."/>
            <person name="Takaki Y."/>
            <person name="Nishi S."/>
            <person name="Hori S."/>
            <person name="Arai W."/>
            <person name="Tsubouchi T."/>
            <person name="Morono Y."/>
            <person name="Uchiyama I."/>
            <person name="Ito T."/>
            <person name="Fujiyama A."/>
            <person name="Inagaki F."/>
            <person name="Takami H."/>
        </authorList>
    </citation>
    <scope>NUCLEOTIDE SEQUENCE</scope>
    <source>
        <strain evidence="2">Expedition CK06-06</strain>
    </source>
</reference>
<evidence type="ECO:0000259" key="1">
    <source>
        <dbReference type="Pfam" id="PF01869"/>
    </source>
</evidence>
<dbReference type="Gene3D" id="3.30.420.40">
    <property type="match status" value="1"/>
</dbReference>
<name>X1QFU4_9ZZZZ</name>
<accession>X1QFU4</accession>
<organism evidence="2">
    <name type="scientific">marine sediment metagenome</name>
    <dbReference type="NCBI Taxonomy" id="412755"/>
    <lineage>
        <taxon>unclassified sequences</taxon>
        <taxon>metagenomes</taxon>
        <taxon>ecological metagenomes</taxon>
    </lineage>
</organism>